<sequence length="489" mass="53810">MKPPPSMKRPSASGARLTGDDVQHAVAWHAALRTLVPHTGVQAVTVEAAQVGNVDDVVIAKDPGPNEYLQVKATVSAERAATLDWLCEPTRSGGASILQRFHHAWSDLSRNEKHPQVTLVTTRSIDPDDPVLTLRDRHDRLGERLRYTTTAHALAGRGRLVEHLGCTDDELFAFLADLRLRTDASEAVWRDHIAEISYAAGVRADDTAYRLGIAEVREWVKTNRAERRADDIRDAVDRLGLHATEPFTIIAINSLDEHTANPDAAITLTWADRFCGSEARNRRGLKNPQEWDSILRLQLIEAQRKLRSLRARRILVTGTMRLPTWFTAGVIFQETAGFTVAKVKDGELWVRPTRHVEPAPISLSRPLSDLTVGRDIALAVAIAADLTADVRQYLISTGSDIPLLTVRPSTGTSNSSLTGLEHAFGVALAIRDLAREIARTNKPPVLHLFLATPSGFAVLLGGIWDRVPSTQTYEDLAVNGYEPAFLIPN</sequence>
<organism evidence="2 3">
    <name type="scientific">Nonomuraea insulae</name>
    <dbReference type="NCBI Taxonomy" id="1616787"/>
    <lineage>
        <taxon>Bacteria</taxon>
        <taxon>Bacillati</taxon>
        <taxon>Actinomycetota</taxon>
        <taxon>Actinomycetes</taxon>
        <taxon>Streptosporangiales</taxon>
        <taxon>Streptosporangiaceae</taxon>
        <taxon>Nonomuraea</taxon>
    </lineage>
</organism>
<keyword evidence="3" id="KW-1185">Reference proteome</keyword>
<dbReference type="Pfam" id="PF18145">
    <property type="entry name" value="SAVED"/>
    <property type="match status" value="1"/>
</dbReference>
<accession>A0ABW1CT22</accession>
<protein>
    <submittedName>
        <fullName evidence="2">SAVED domain-containing protein</fullName>
    </submittedName>
</protein>
<proteinExistence type="predicted"/>
<dbReference type="RefSeq" id="WP_379518277.1">
    <property type="nucleotide sequence ID" value="NZ_JBHSPA010000041.1"/>
</dbReference>
<evidence type="ECO:0000313" key="3">
    <source>
        <dbReference type="Proteomes" id="UP001596058"/>
    </source>
</evidence>
<dbReference type="NCBIfam" id="NF033611">
    <property type="entry name" value="SAVED"/>
    <property type="match status" value="1"/>
</dbReference>
<feature type="domain" description="SMODS-associated and fused to various effectors" evidence="1">
    <location>
        <begin position="304"/>
        <end position="487"/>
    </location>
</feature>
<dbReference type="InterPro" id="IPR040836">
    <property type="entry name" value="SAVED"/>
</dbReference>
<dbReference type="EMBL" id="JBHSPA010000041">
    <property type="protein sequence ID" value="MFC5828778.1"/>
    <property type="molecule type" value="Genomic_DNA"/>
</dbReference>
<dbReference type="Proteomes" id="UP001596058">
    <property type="component" value="Unassembled WGS sequence"/>
</dbReference>
<reference evidence="3" key="1">
    <citation type="journal article" date="2019" name="Int. J. Syst. Evol. Microbiol.">
        <title>The Global Catalogue of Microorganisms (GCM) 10K type strain sequencing project: providing services to taxonomists for standard genome sequencing and annotation.</title>
        <authorList>
            <consortium name="The Broad Institute Genomics Platform"/>
            <consortium name="The Broad Institute Genome Sequencing Center for Infectious Disease"/>
            <person name="Wu L."/>
            <person name="Ma J."/>
        </authorList>
    </citation>
    <scope>NUCLEOTIDE SEQUENCE [LARGE SCALE GENOMIC DNA]</scope>
    <source>
        <strain evidence="3">CCUG 53903</strain>
    </source>
</reference>
<evidence type="ECO:0000313" key="2">
    <source>
        <dbReference type="EMBL" id="MFC5828778.1"/>
    </source>
</evidence>
<gene>
    <name evidence="2" type="ORF">ACFPZ3_33340</name>
</gene>
<name>A0ABW1CT22_9ACTN</name>
<comment type="caution">
    <text evidence="2">The sequence shown here is derived from an EMBL/GenBank/DDBJ whole genome shotgun (WGS) entry which is preliminary data.</text>
</comment>
<evidence type="ECO:0000259" key="1">
    <source>
        <dbReference type="Pfam" id="PF18145"/>
    </source>
</evidence>